<dbReference type="HOGENOM" id="CLU_1500697_0_0_0"/>
<dbReference type="Gene3D" id="1.10.260.40">
    <property type="entry name" value="lambda repressor-like DNA-binding domains"/>
    <property type="match status" value="1"/>
</dbReference>
<dbReference type="AlphaFoldDB" id="C0QSB5"/>
<dbReference type="PROSITE" id="PS50943">
    <property type="entry name" value="HTH_CROC1"/>
    <property type="match status" value="1"/>
</dbReference>
<dbReference type="SMART" id="SM00530">
    <property type="entry name" value="HTH_XRE"/>
    <property type="match status" value="1"/>
</dbReference>
<evidence type="ECO:0000259" key="2">
    <source>
        <dbReference type="PROSITE" id="PS50943"/>
    </source>
</evidence>
<dbReference type="Proteomes" id="UP000001366">
    <property type="component" value="Chromosome"/>
</dbReference>
<dbReference type="PANTHER" id="PTHR46558:SF13">
    <property type="entry name" value="HTH-TYPE TRANSCRIPTIONAL REGULATOR IMMR"/>
    <property type="match status" value="1"/>
</dbReference>
<gene>
    <name evidence="3" type="ordered locus">PERMA_1798</name>
</gene>
<dbReference type="PaxDb" id="123214-PERMA_1798"/>
<dbReference type="SUPFAM" id="SSF47413">
    <property type="entry name" value="lambda repressor-like DNA-binding domains"/>
    <property type="match status" value="1"/>
</dbReference>
<protein>
    <submittedName>
        <fullName evidence="3">Transcriptional regulator, xre family</fullName>
    </submittedName>
</protein>
<keyword evidence="4" id="KW-1185">Reference proteome</keyword>
<accession>C0QSB5</accession>
<dbReference type="Pfam" id="PF01381">
    <property type="entry name" value="HTH_3"/>
    <property type="match status" value="1"/>
</dbReference>
<dbReference type="eggNOG" id="COG2944">
    <property type="taxonomic scope" value="Bacteria"/>
</dbReference>
<evidence type="ECO:0000256" key="1">
    <source>
        <dbReference type="ARBA" id="ARBA00023125"/>
    </source>
</evidence>
<dbReference type="PANTHER" id="PTHR46558">
    <property type="entry name" value="TRACRIPTIONAL REGULATORY PROTEIN-RELATED-RELATED"/>
    <property type="match status" value="1"/>
</dbReference>
<dbReference type="InterPro" id="IPR001387">
    <property type="entry name" value="Cro/C1-type_HTH"/>
</dbReference>
<feature type="domain" description="HTH cro/C1-type" evidence="2">
    <location>
        <begin position="8"/>
        <end position="62"/>
    </location>
</feature>
<evidence type="ECO:0000313" key="4">
    <source>
        <dbReference type="Proteomes" id="UP000001366"/>
    </source>
</evidence>
<dbReference type="InterPro" id="IPR010982">
    <property type="entry name" value="Lambda_DNA-bd_dom_sf"/>
</dbReference>
<organism evidence="3 4">
    <name type="scientific">Persephonella marina (strain DSM 14350 / EX-H1)</name>
    <dbReference type="NCBI Taxonomy" id="123214"/>
    <lineage>
        <taxon>Bacteria</taxon>
        <taxon>Pseudomonadati</taxon>
        <taxon>Aquificota</taxon>
        <taxon>Aquificia</taxon>
        <taxon>Aquificales</taxon>
        <taxon>Hydrogenothermaceae</taxon>
        <taxon>Persephonella</taxon>
    </lineage>
</organism>
<dbReference type="GO" id="GO:0003677">
    <property type="term" value="F:DNA binding"/>
    <property type="evidence" value="ECO:0007669"/>
    <property type="project" value="UniProtKB-KW"/>
</dbReference>
<dbReference type="CDD" id="cd00093">
    <property type="entry name" value="HTH_XRE"/>
    <property type="match status" value="1"/>
</dbReference>
<keyword evidence="1" id="KW-0238">DNA-binding</keyword>
<dbReference type="KEGG" id="pmx:PERMA_1798"/>
<dbReference type="RefSeq" id="WP_012676173.1">
    <property type="nucleotide sequence ID" value="NC_012440.1"/>
</dbReference>
<dbReference type="OrthoDB" id="13624at2"/>
<evidence type="ECO:0000313" key="3">
    <source>
        <dbReference type="EMBL" id="ACO03934.1"/>
    </source>
</evidence>
<sequence length="159" mass="18690">MENIGQRIKQLRKMLGLSQREFAEKIGKSLRAVQNWEYEQRTPDESTLRLISQTFGVNLDWLKTGEGEMWVKDQDKSGVSIEPFEKLIQAINRIEKIPSVVEKILKDYYEKRDIEEFTNILSEIIKEIEITSKVKIDNVKNSQIIKAEKIDEITYKKNK</sequence>
<dbReference type="STRING" id="123214.PERMA_1798"/>
<proteinExistence type="predicted"/>
<dbReference type="EMBL" id="CP001230">
    <property type="protein sequence ID" value="ACO03934.1"/>
    <property type="molecule type" value="Genomic_DNA"/>
</dbReference>
<name>C0QSB5_PERMH</name>
<reference evidence="3 4" key="1">
    <citation type="journal article" date="2009" name="J. Bacteriol.">
        <title>Complete and draft genome sequences of six members of the Aquificales.</title>
        <authorList>
            <person name="Reysenbach A.L."/>
            <person name="Hamamura N."/>
            <person name="Podar M."/>
            <person name="Griffiths E."/>
            <person name="Ferreira S."/>
            <person name="Hochstein R."/>
            <person name="Heidelberg J."/>
            <person name="Johnson J."/>
            <person name="Mead D."/>
            <person name="Pohorille A."/>
            <person name="Sarmiento M."/>
            <person name="Schweighofer K."/>
            <person name="Seshadri R."/>
            <person name="Voytek M.A."/>
        </authorList>
    </citation>
    <scope>NUCLEOTIDE SEQUENCE [LARGE SCALE GENOMIC DNA]</scope>
    <source>
        <strain evidence="4">DSM 14350 / EX-H1</strain>
    </source>
</reference>